<name>A0A2P2N6N5_RHIMU</name>
<dbReference type="AlphaFoldDB" id="A0A2P2N6N5"/>
<accession>A0A2P2N6N5</accession>
<reference evidence="1" key="1">
    <citation type="submission" date="2018-02" db="EMBL/GenBank/DDBJ databases">
        <title>Rhizophora mucronata_Transcriptome.</title>
        <authorList>
            <person name="Meera S.P."/>
            <person name="Sreeshan A."/>
            <person name="Augustine A."/>
        </authorList>
    </citation>
    <scope>NUCLEOTIDE SEQUENCE</scope>
    <source>
        <tissue evidence="1">Leaf</tissue>
    </source>
</reference>
<organism evidence="1">
    <name type="scientific">Rhizophora mucronata</name>
    <name type="common">Asiatic mangrove</name>
    <dbReference type="NCBI Taxonomy" id="61149"/>
    <lineage>
        <taxon>Eukaryota</taxon>
        <taxon>Viridiplantae</taxon>
        <taxon>Streptophyta</taxon>
        <taxon>Embryophyta</taxon>
        <taxon>Tracheophyta</taxon>
        <taxon>Spermatophyta</taxon>
        <taxon>Magnoliopsida</taxon>
        <taxon>eudicotyledons</taxon>
        <taxon>Gunneridae</taxon>
        <taxon>Pentapetalae</taxon>
        <taxon>rosids</taxon>
        <taxon>fabids</taxon>
        <taxon>Malpighiales</taxon>
        <taxon>Rhizophoraceae</taxon>
        <taxon>Rhizophora</taxon>
    </lineage>
</organism>
<protein>
    <submittedName>
        <fullName evidence="1">Uncharacterized protein</fullName>
    </submittedName>
</protein>
<proteinExistence type="predicted"/>
<sequence>MSQTGHICEMEITKTKKVNCETFGQV</sequence>
<dbReference type="EMBL" id="GGEC01057680">
    <property type="protein sequence ID" value="MBX38164.1"/>
    <property type="molecule type" value="Transcribed_RNA"/>
</dbReference>
<evidence type="ECO:0000313" key="1">
    <source>
        <dbReference type="EMBL" id="MBX38164.1"/>
    </source>
</evidence>